<evidence type="ECO:0000313" key="2">
    <source>
        <dbReference type="EMBL" id="KAK8897097.1"/>
    </source>
</evidence>
<dbReference type="InterPro" id="IPR018845">
    <property type="entry name" value="Initiator-bd"/>
</dbReference>
<sequence length="299" mass="34331">MASDKQLPKYFNLLSAEDQKQYLELQSYLSSKECRNNRGRRLTKFSEILNSIHQFCIKNDENDVLRCMVCGVCWLPPKGIAINIRQLHVLLDKCKSSINGSLQRMGYNPLPPKNDLVNKLIEFIPNLKNNFSELREWTIRTLTILTPQPEPASINSQFSFQNSTQVTNAQNNICIPSSVSMNSFSDIQNNVNRNFYSSFSSPQPNIYMNQFMMPQEPASNQFNTQQISNQFVSQPISNQFVQQQTPNQTNFDDGQNTDTINTGFEDSNLDYFNDPFCLPPSSLFDEDNGFGYHSEFTFD</sequence>
<name>A0ABR2L158_9EUKA</name>
<dbReference type="Proteomes" id="UP001470230">
    <property type="component" value="Unassembled WGS sequence"/>
</dbReference>
<comment type="caution">
    <text evidence="2">The sequence shown here is derived from an EMBL/GenBank/DDBJ whole genome shotgun (WGS) entry which is preliminary data.</text>
</comment>
<proteinExistence type="predicted"/>
<protein>
    <recommendedName>
        <fullName evidence="1">Initiator binding domain-containing protein</fullName>
    </recommendedName>
</protein>
<accession>A0ABR2L158</accession>
<keyword evidence="3" id="KW-1185">Reference proteome</keyword>
<reference evidence="2 3" key="1">
    <citation type="submission" date="2024-04" db="EMBL/GenBank/DDBJ databases">
        <title>Tritrichomonas musculus Genome.</title>
        <authorList>
            <person name="Alves-Ferreira E."/>
            <person name="Grigg M."/>
            <person name="Lorenzi H."/>
            <person name="Galac M."/>
        </authorList>
    </citation>
    <scope>NUCLEOTIDE SEQUENCE [LARGE SCALE GENOMIC DNA]</scope>
    <source>
        <strain evidence="2 3">EAF2021</strain>
    </source>
</reference>
<dbReference type="Pfam" id="PF10416">
    <property type="entry name" value="IBD"/>
    <property type="match status" value="1"/>
</dbReference>
<evidence type="ECO:0000259" key="1">
    <source>
        <dbReference type="Pfam" id="PF10416"/>
    </source>
</evidence>
<dbReference type="EMBL" id="JAPFFF010000002">
    <property type="protein sequence ID" value="KAK8897097.1"/>
    <property type="molecule type" value="Genomic_DNA"/>
</dbReference>
<feature type="domain" description="Initiator binding" evidence="1">
    <location>
        <begin position="17"/>
        <end position="142"/>
    </location>
</feature>
<evidence type="ECO:0000313" key="3">
    <source>
        <dbReference type="Proteomes" id="UP001470230"/>
    </source>
</evidence>
<organism evidence="2 3">
    <name type="scientific">Tritrichomonas musculus</name>
    <dbReference type="NCBI Taxonomy" id="1915356"/>
    <lineage>
        <taxon>Eukaryota</taxon>
        <taxon>Metamonada</taxon>
        <taxon>Parabasalia</taxon>
        <taxon>Tritrichomonadida</taxon>
        <taxon>Tritrichomonadidae</taxon>
        <taxon>Tritrichomonas</taxon>
    </lineage>
</organism>
<gene>
    <name evidence="2" type="ORF">M9Y10_015031</name>
</gene>